<organism evidence="5 6">
    <name type="scientific">Colletotrichum sublineola</name>
    <name type="common">Sorghum anthracnose fungus</name>
    <dbReference type="NCBI Taxonomy" id="1173701"/>
    <lineage>
        <taxon>Eukaryota</taxon>
        <taxon>Fungi</taxon>
        <taxon>Dikarya</taxon>
        <taxon>Ascomycota</taxon>
        <taxon>Pezizomycotina</taxon>
        <taxon>Sordariomycetes</taxon>
        <taxon>Hypocreomycetidae</taxon>
        <taxon>Glomerellales</taxon>
        <taxon>Glomerellaceae</taxon>
        <taxon>Colletotrichum</taxon>
        <taxon>Colletotrichum graminicola species complex</taxon>
    </lineage>
</organism>
<dbReference type="STRING" id="1173701.A0A066WZK7"/>
<feature type="region of interest" description="Disordered" evidence="4">
    <location>
        <begin position="341"/>
        <end position="360"/>
    </location>
</feature>
<evidence type="ECO:0000256" key="1">
    <source>
        <dbReference type="ARBA" id="ARBA00022737"/>
    </source>
</evidence>
<dbReference type="Gene3D" id="1.25.40.20">
    <property type="entry name" value="Ankyrin repeat-containing domain"/>
    <property type="match status" value="1"/>
</dbReference>
<dbReference type="PROSITE" id="PS50088">
    <property type="entry name" value="ANK_REPEAT"/>
    <property type="match status" value="2"/>
</dbReference>
<dbReference type="PANTHER" id="PTHR24173:SF83">
    <property type="entry name" value="SOCS BOX DOMAIN-CONTAINING PROTEIN"/>
    <property type="match status" value="1"/>
</dbReference>
<protein>
    <submittedName>
        <fullName evidence="5">Putative ankyrin repeat protein</fullName>
    </submittedName>
</protein>
<gene>
    <name evidence="5" type="ORF">CSUB01_04660</name>
</gene>
<evidence type="ECO:0000256" key="3">
    <source>
        <dbReference type="PROSITE-ProRule" id="PRU00023"/>
    </source>
</evidence>
<dbReference type="Pfam" id="PF12796">
    <property type="entry name" value="Ank_2"/>
    <property type="match status" value="1"/>
</dbReference>
<feature type="compositionally biased region" description="Basic and acidic residues" evidence="4">
    <location>
        <begin position="351"/>
        <end position="360"/>
    </location>
</feature>
<dbReference type="EMBL" id="JMSE01001467">
    <property type="protein sequence ID" value="KDN60859.1"/>
    <property type="molecule type" value="Genomic_DNA"/>
</dbReference>
<dbReference type="HOGENOM" id="CLU_683364_0_0_1"/>
<evidence type="ECO:0000256" key="4">
    <source>
        <dbReference type="SAM" id="MobiDB-lite"/>
    </source>
</evidence>
<feature type="repeat" description="ANK" evidence="3">
    <location>
        <begin position="167"/>
        <end position="199"/>
    </location>
</feature>
<evidence type="ECO:0000313" key="6">
    <source>
        <dbReference type="Proteomes" id="UP000027238"/>
    </source>
</evidence>
<keyword evidence="1" id="KW-0677">Repeat</keyword>
<feature type="repeat" description="ANK" evidence="3">
    <location>
        <begin position="96"/>
        <end position="128"/>
    </location>
</feature>
<dbReference type="InterPro" id="IPR036770">
    <property type="entry name" value="Ankyrin_rpt-contain_sf"/>
</dbReference>
<dbReference type="Proteomes" id="UP000027238">
    <property type="component" value="Unassembled WGS sequence"/>
</dbReference>
<dbReference type="SUPFAM" id="SSF48403">
    <property type="entry name" value="Ankyrin repeat"/>
    <property type="match status" value="1"/>
</dbReference>
<accession>A0A066WZK7</accession>
<dbReference type="OrthoDB" id="539213at2759"/>
<keyword evidence="6" id="KW-1185">Reference proteome</keyword>
<dbReference type="PANTHER" id="PTHR24173">
    <property type="entry name" value="ANKYRIN REPEAT CONTAINING"/>
    <property type="match status" value="1"/>
</dbReference>
<comment type="caution">
    <text evidence="5">The sequence shown here is derived from an EMBL/GenBank/DDBJ whole genome shotgun (WGS) entry which is preliminary data.</text>
</comment>
<dbReference type="SMART" id="SM00248">
    <property type="entry name" value="ANK"/>
    <property type="match status" value="3"/>
</dbReference>
<evidence type="ECO:0000256" key="2">
    <source>
        <dbReference type="ARBA" id="ARBA00023043"/>
    </source>
</evidence>
<dbReference type="InterPro" id="IPR002110">
    <property type="entry name" value="Ankyrin_rpt"/>
</dbReference>
<dbReference type="AlphaFoldDB" id="A0A066WZK7"/>
<keyword evidence="2 3" id="KW-0040">ANK repeat</keyword>
<sequence length="403" mass="45048">MRFWHEPIKLMTRASRTKATNTVLRLPTQPYANISSFTDTSLELLQLLHEHGTKMTPRILGESIRYDQKPVTEWLLSLNIDLKETAFEDESWSIPFGRTPMQAAAEQGNIALFERILTLGADMNEPPSTNDGGVTALQAASIKGYFGLVSKMLDLHADPNAPGAEIHGRTALEGAAEHGRLDIVQILLNSGVQTYGNGRRQYVRSIEFARWQGHHAVVTLLKSHRPWTEADQELLEDNTLFSDQTSEGIARWLERLDNSSVEDEDEYYQDEDIVTESFEGNKELELIDAGSEVHEDDPEEAHILLPLSTLEEIRETPRDGDEASSLPGDAIWAEDSVLGPDTKFPRPIQAPDRDAPHLGDDAHQLLPHVLDLVVLAQQLDVPRHHGRGFLELPMSGRTSIKVL</sequence>
<name>A0A066WZK7_COLSU</name>
<evidence type="ECO:0000313" key="5">
    <source>
        <dbReference type="EMBL" id="KDN60859.1"/>
    </source>
</evidence>
<dbReference type="eggNOG" id="KOG4177">
    <property type="taxonomic scope" value="Eukaryota"/>
</dbReference>
<reference evidence="6" key="1">
    <citation type="journal article" date="2014" name="Genome Announc.">
        <title>Draft genome sequence of Colletotrichum sublineola, a destructive pathogen of cultivated sorghum.</title>
        <authorList>
            <person name="Baroncelli R."/>
            <person name="Sanz-Martin J.M."/>
            <person name="Rech G.E."/>
            <person name="Sukno S.A."/>
            <person name="Thon M.R."/>
        </authorList>
    </citation>
    <scope>NUCLEOTIDE SEQUENCE [LARGE SCALE GENOMIC DNA]</scope>
    <source>
        <strain evidence="6">TX430BB</strain>
    </source>
</reference>
<dbReference type="PROSITE" id="PS50297">
    <property type="entry name" value="ANK_REP_REGION"/>
    <property type="match status" value="2"/>
</dbReference>
<proteinExistence type="predicted"/>